<evidence type="ECO:0000259" key="1">
    <source>
        <dbReference type="Pfam" id="PF05598"/>
    </source>
</evidence>
<name>A0ABS6HUZ7_MYCGD</name>
<sequence>MQGHSDDQRELLDAESVAGHLLKSDSMFAFLAEHRHELFPEAMFADLFPSRRGRPSVPAEVMASVITLQALHGLSDSETVDAVTFDLRWKVACGLAVTAPAFHSTTLTYWRRRLAASQAPDRIFEAVKAVVAQTGVLAKKTRRALDSTVLDDAVATQDTVTQLIAAIRRVGREVPGAGEVITTYCTAHDYSDPGKPAIAWNDRTARDQLVDALVGDAHRLLGHLPDQELGPRAAEAVSLLALVAGQDVEPVEGSDGTDGQWRIAQKVAGDRVISTVDPEARHAHKTVHRRQDGYKAHIAVEPDTGIITDCALTKASGQDNHEAVIGLALLAHETTAVRVLGDSAYGTGQARATLAELKHVAVIKPLPLRTPVPGGFTSDDFTIDFAARTVTCPAEHTIPIGPSGGAAFEKHCRSCALRHLCTTAVRGRKLTISEHEPHLRAARALARTPEWQAEYRQHRPMVERSIAWLTRGNRKVRYRDVSKNNHWLHHRAAALNLRRLISMGLTHTGTTWAIA</sequence>
<dbReference type="InterPro" id="IPR008490">
    <property type="entry name" value="Transposase_InsH_N"/>
</dbReference>
<dbReference type="PANTHER" id="PTHR35604:SF2">
    <property type="entry name" value="TRANSPOSASE INSH FOR INSERTION SEQUENCE ELEMENT IS5A-RELATED"/>
    <property type="match status" value="1"/>
</dbReference>
<dbReference type="InterPro" id="IPR047629">
    <property type="entry name" value="IS1182_transpos"/>
</dbReference>
<protein>
    <submittedName>
        <fullName evidence="3">IS1182 family transposase</fullName>
    </submittedName>
</protein>
<dbReference type="Proteomes" id="UP000696413">
    <property type="component" value="Unassembled WGS sequence"/>
</dbReference>
<dbReference type="Pfam" id="PF13751">
    <property type="entry name" value="DDE_Tnp_1_6"/>
    <property type="match status" value="1"/>
</dbReference>
<feature type="domain" description="Transposase DDE" evidence="2">
    <location>
        <begin position="409"/>
        <end position="501"/>
    </location>
</feature>
<dbReference type="Pfam" id="PF05598">
    <property type="entry name" value="DUF772"/>
    <property type="match status" value="1"/>
</dbReference>
<dbReference type="EMBL" id="JAHBOM010000019">
    <property type="protein sequence ID" value="MBU8825745.1"/>
    <property type="molecule type" value="Genomic_DNA"/>
</dbReference>
<organism evidence="3 4">
    <name type="scientific">Mycolicibacterium goodii</name>
    <name type="common">Mycobacterium goodii</name>
    <dbReference type="NCBI Taxonomy" id="134601"/>
    <lineage>
        <taxon>Bacteria</taxon>
        <taxon>Bacillati</taxon>
        <taxon>Actinomycetota</taxon>
        <taxon>Actinomycetes</taxon>
        <taxon>Mycobacteriales</taxon>
        <taxon>Mycobacteriaceae</taxon>
        <taxon>Mycolicibacterium</taxon>
    </lineage>
</organism>
<evidence type="ECO:0000259" key="2">
    <source>
        <dbReference type="Pfam" id="PF13751"/>
    </source>
</evidence>
<feature type="domain" description="Transposase InsH N-terminal" evidence="1">
    <location>
        <begin position="40"/>
        <end position="113"/>
    </location>
</feature>
<dbReference type="PANTHER" id="PTHR35604">
    <property type="entry name" value="TRANSPOSASE INSH FOR INSERTION SEQUENCE ELEMENT IS5A-RELATED"/>
    <property type="match status" value="1"/>
</dbReference>
<keyword evidence="4" id="KW-1185">Reference proteome</keyword>
<gene>
    <name evidence="3" type="ORF">KL859_23090</name>
</gene>
<dbReference type="RefSeq" id="WP_214395570.1">
    <property type="nucleotide sequence ID" value="NZ_JAHBOL010000030.1"/>
</dbReference>
<evidence type="ECO:0000313" key="4">
    <source>
        <dbReference type="Proteomes" id="UP000696413"/>
    </source>
</evidence>
<evidence type="ECO:0000313" key="3">
    <source>
        <dbReference type="EMBL" id="MBU8825745.1"/>
    </source>
</evidence>
<accession>A0ABS6HUZ7</accession>
<dbReference type="InterPro" id="IPR025668">
    <property type="entry name" value="Tnp_DDE_dom"/>
</dbReference>
<comment type="caution">
    <text evidence="3">The sequence shown here is derived from an EMBL/GenBank/DDBJ whole genome shotgun (WGS) entry which is preliminary data.</text>
</comment>
<dbReference type="NCBIfam" id="NF033551">
    <property type="entry name" value="transpos_IS1182"/>
    <property type="match status" value="1"/>
</dbReference>
<reference evidence="3 4" key="1">
    <citation type="submission" date="2021-05" db="EMBL/GenBank/DDBJ databases">
        <title>Draft Genome Sequences of Clinical Respiratory Isolates of Mycobacterium goodii Recovered in Ireland.</title>
        <authorList>
            <person name="Flanagan P.R."/>
            <person name="Mok S."/>
            <person name="Roycroft E."/>
            <person name="Rogers T.R."/>
            <person name="Fitzgibbon M."/>
        </authorList>
    </citation>
    <scope>NUCLEOTIDE SEQUENCE [LARGE SCALE GENOMIC DNA]</scope>
    <source>
        <strain evidence="3 4">14IE55</strain>
    </source>
</reference>
<proteinExistence type="predicted"/>